<dbReference type="PANTHER" id="PTHR30461:SF2">
    <property type="entry name" value="SERINE RECOMBINASE PINE-RELATED"/>
    <property type="match status" value="1"/>
</dbReference>
<dbReference type="eggNOG" id="COG1961">
    <property type="taxonomic scope" value="Bacteria"/>
</dbReference>
<evidence type="ECO:0000313" key="5">
    <source>
        <dbReference type="EMBL" id="EFH88968.1"/>
    </source>
</evidence>
<dbReference type="InParanoid" id="D6THG3"/>
<gene>
    <name evidence="5" type="ORF">Krac_10488</name>
</gene>
<dbReference type="PANTHER" id="PTHR30461">
    <property type="entry name" value="DNA-INVERTASE FROM LAMBDOID PROPHAGE"/>
    <property type="match status" value="1"/>
</dbReference>
<proteinExistence type="predicted"/>
<dbReference type="OrthoDB" id="158624at2"/>
<sequence>MLPEGVVPAIIDDETFQAAQEQLEINKQEAARKNPHPEAYLLRSGFLICGYCGGHLFGRGFDPYISKKDMLDPEAARLRKARYGCGKRIRNKEACPGVTINVSIIDTAVWEVVGEIIKDFSLVQEAMEAVKKQYNGQADLKAIKNSLATAQETQKNLVEDLTNPLIRGTARNLVIEELGKLEKQIEKLHAGLQEVEKDQKDWLALEAERATFIKWCLEYKDTYPKADRIGL</sequence>
<feature type="domain" description="Recombinase zinc beta ribbon" evidence="4">
    <location>
        <begin position="44"/>
        <end position="113"/>
    </location>
</feature>
<accession>D6THG3</accession>
<dbReference type="Pfam" id="PF13408">
    <property type="entry name" value="Zn_ribbon_recom"/>
    <property type="match status" value="1"/>
</dbReference>
<keyword evidence="3" id="KW-0175">Coiled coil</keyword>
<organism evidence="5 6">
    <name type="scientific">Ktedonobacter racemifer DSM 44963</name>
    <dbReference type="NCBI Taxonomy" id="485913"/>
    <lineage>
        <taxon>Bacteria</taxon>
        <taxon>Bacillati</taxon>
        <taxon>Chloroflexota</taxon>
        <taxon>Ktedonobacteria</taxon>
        <taxon>Ktedonobacterales</taxon>
        <taxon>Ktedonobacteraceae</taxon>
        <taxon>Ktedonobacter</taxon>
    </lineage>
</organism>
<evidence type="ECO:0000259" key="4">
    <source>
        <dbReference type="Pfam" id="PF13408"/>
    </source>
</evidence>
<dbReference type="InterPro" id="IPR038109">
    <property type="entry name" value="DNA_bind_recomb_sf"/>
</dbReference>
<evidence type="ECO:0000256" key="3">
    <source>
        <dbReference type="SAM" id="Coils"/>
    </source>
</evidence>
<dbReference type="AlphaFoldDB" id="D6THG3"/>
<keyword evidence="1" id="KW-0238">DNA-binding</keyword>
<dbReference type="GO" id="GO:0000150">
    <property type="term" value="F:DNA strand exchange activity"/>
    <property type="evidence" value="ECO:0007669"/>
    <property type="project" value="TreeGrafter"/>
</dbReference>
<feature type="coiled-coil region" evidence="3">
    <location>
        <begin position="140"/>
        <end position="198"/>
    </location>
</feature>
<dbReference type="EMBL" id="ADVG01000001">
    <property type="protein sequence ID" value="EFH88968.1"/>
    <property type="molecule type" value="Genomic_DNA"/>
</dbReference>
<dbReference type="Proteomes" id="UP000004508">
    <property type="component" value="Unassembled WGS sequence"/>
</dbReference>
<dbReference type="GO" id="GO:0003677">
    <property type="term" value="F:DNA binding"/>
    <property type="evidence" value="ECO:0007669"/>
    <property type="project" value="UniProtKB-KW"/>
</dbReference>
<keyword evidence="6" id="KW-1185">Reference proteome</keyword>
<reference evidence="5 6" key="1">
    <citation type="journal article" date="2011" name="Stand. Genomic Sci.">
        <title>Non-contiguous finished genome sequence and contextual data of the filamentous soil bacterium Ktedonobacter racemifer type strain (SOSP1-21).</title>
        <authorList>
            <person name="Chang Y.J."/>
            <person name="Land M."/>
            <person name="Hauser L."/>
            <person name="Chertkov O."/>
            <person name="Del Rio T.G."/>
            <person name="Nolan M."/>
            <person name="Copeland A."/>
            <person name="Tice H."/>
            <person name="Cheng J.F."/>
            <person name="Lucas S."/>
            <person name="Han C."/>
            <person name="Goodwin L."/>
            <person name="Pitluck S."/>
            <person name="Ivanova N."/>
            <person name="Ovchinikova G."/>
            <person name="Pati A."/>
            <person name="Chen A."/>
            <person name="Palaniappan K."/>
            <person name="Mavromatis K."/>
            <person name="Liolios K."/>
            <person name="Brettin T."/>
            <person name="Fiebig A."/>
            <person name="Rohde M."/>
            <person name="Abt B."/>
            <person name="Goker M."/>
            <person name="Detter J.C."/>
            <person name="Woyke T."/>
            <person name="Bristow J."/>
            <person name="Eisen J.A."/>
            <person name="Markowitz V."/>
            <person name="Hugenholtz P."/>
            <person name="Kyrpides N.C."/>
            <person name="Klenk H.P."/>
            <person name="Lapidus A."/>
        </authorList>
    </citation>
    <scope>NUCLEOTIDE SEQUENCE [LARGE SCALE GENOMIC DNA]</scope>
    <source>
        <strain evidence="6">DSM 44963</strain>
    </source>
</reference>
<dbReference type="InterPro" id="IPR025827">
    <property type="entry name" value="Zn_ribbon_recom_dom"/>
</dbReference>
<evidence type="ECO:0000313" key="6">
    <source>
        <dbReference type="Proteomes" id="UP000004508"/>
    </source>
</evidence>
<comment type="caution">
    <text evidence="5">The sequence shown here is derived from an EMBL/GenBank/DDBJ whole genome shotgun (WGS) entry which is preliminary data.</text>
</comment>
<evidence type="ECO:0000256" key="2">
    <source>
        <dbReference type="ARBA" id="ARBA00023172"/>
    </source>
</evidence>
<evidence type="ECO:0000256" key="1">
    <source>
        <dbReference type="ARBA" id="ARBA00023125"/>
    </source>
</evidence>
<dbReference type="RefSeq" id="WP_007905244.1">
    <property type="nucleotide sequence ID" value="NZ_ADVG01000001.1"/>
</dbReference>
<dbReference type="Gene3D" id="3.90.1750.20">
    <property type="entry name" value="Putative Large Serine Recombinase, Chain B, Domain 2"/>
    <property type="match status" value="1"/>
</dbReference>
<keyword evidence="2" id="KW-0233">DNA recombination</keyword>
<dbReference type="InterPro" id="IPR050639">
    <property type="entry name" value="SSR_resolvase"/>
</dbReference>
<name>D6THG3_KTERA</name>
<protein>
    <submittedName>
        <fullName evidence="5">Resolvase domain protein</fullName>
    </submittedName>
</protein>